<feature type="transmembrane region" description="Helical" evidence="9">
    <location>
        <begin position="156"/>
        <end position="178"/>
    </location>
</feature>
<comment type="caution">
    <text evidence="11">The sequence shown here is derived from an EMBL/GenBank/DDBJ whole genome shotgun (WGS) entry which is preliminary data.</text>
</comment>
<dbReference type="GO" id="GO:0016020">
    <property type="term" value="C:membrane"/>
    <property type="evidence" value="ECO:0007669"/>
    <property type="project" value="UniProtKB-SubCell"/>
</dbReference>
<evidence type="ECO:0000256" key="5">
    <source>
        <dbReference type="ARBA" id="ARBA00022989"/>
    </source>
</evidence>
<feature type="transmembrane region" description="Helical" evidence="9">
    <location>
        <begin position="317"/>
        <end position="340"/>
    </location>
</feature>
<dbReference type="SUPFAM" id="SSF103473">
    <property type="entry name" value="MFS general substrate transporter"/>
    <property type="match status" value="1"/>
</dbReference>
<evidence type="ECO:0000256" key="6">
    <source>
        <dbReference type="ARBA" id="ARBA00023136"/>
    </source>
</evidence>
<dbReference type="InterPro" id="IPR036259">
    <property type="entry name" value="MFS_trans_sf"/>
</dbReference>
<evidence type="ECO:0000256" key="7">
    <source>
        <dbReference type="RuleBase" id="RU003346"/>
    </source>
</evidence>
<dbReference type="InterPro" id="IPR020846">
    <property type="entry name" value="MFS_dom"/>
</dbReference>
<comment type="similarity">
    <text evidence="2 7">Belongs to the major facilitator superfamily. Sugar transporter (TC 2.A.1.1) family.</text>
</comment>
<keyword evidence="6 9" id="KW-0472">Membrane</keyword>
<evidence type="ECO:0000259" key="10">
    <source>
        <dbReference type="PROSITE" id="PS50850"/>
    </source>
</evidence>
<keyword evidence="5 9" id="KW-1133">Transmembrane helix</keyword>
<evidence type="ECO:0000256" key="2">
    <source>
        <dbReference type="ARBA" id="ARBA00010992"/>
    </source>
</evidence>
<dbReference type="Gene3D" id="1.20.1250.20">
    <property type="entry name" value="MFS general substrate transporter like domains"/>
    <property type="match status" value="1"/>
</dbReference>
<evidence type="ECO:0000256" key="9">
    <source>
        <dbReference type="SAM" id="Phobius"/>
    </source>
</evidence>
<dbReference type="InterPro" id="IPR050360">
    <property type="entry name" value="MFS_Sugar_Transporters"/>
</dbReference>
<organism evidence="11 12">
    <name type="scientific">Penicillium brevicompactum</name>
    <dbReference type="NCBI Taxonomy" id="5074"/>
    <lineage>
        <taxon>Eukaryota</taxon>
        <taxon>Fungi</taxon>
        <taxon>Dikarya</taxon>
        <taxon>Ascomycota</taxon>
        <taxon>Pezizomycotina</taxon>
        <taxon>Eurotiomycetes</taxon>
        <taxon>Eurotiomycetidae</taxon>
        <taxon>Eurotiales</taxon>
        <taxon>Aspergillaceae</taxon>
        <taxon>Penicillium</taxon>
    </lineage>
</organism>
<dbReference type="InterPro" id="IPR005828">
    <property type="entry name" value="MFS_sugar_transport-like"/>
</dbReference>
<protein>
    <recommendedName>
        <fullName evidence="10">Major facilitator superfamily (MFS) profile domain-containing protein</fullName>
    </recommendedName>
</protein>
<evidence type="ECO:0000256" key="1">
    <source>
        <dbReference type="ARBA" id="ARBA00004141"/>
    </source>
</evidence>
<feature type="transmembrane region" description="Helical" evidence="9">
    <location>
        <begin position="443"/>
        <end position="463"/>
    </location>
</feature>
<feature type="transmembrane region" description="Helical" evidence="9">
    <location>
        <begin position="53"/>
        <end position="83"/>
    </location>
</feature>
<proteinExistence type="inferred from homology"/>
<dbReference type="FunFam" id="1.20.1250.20:FF:000078">
    <property type="entry name" value="MFS maltose transporter, putative"/>
    <property type="match status" value="1"/>
</dbReference>
<dbReference type="InterPro" id="IPR005829">
    <property type="entry name" value="Sugar_transporter_CS"/>
</dbReference>
<dbReference type="AlphaFoldDB" id="A0A9W9QP89"/>
<feature type="transmembrane region" description="Helical" evidence="9">
    <location>
        <begin position="346"/>
        <end position="367"/>
    </location>
</feature>
<feature type="transmembrane region" description="Helical" evidence="9">
    <location>
        <begin position="103"/>
        <end position="124"/>
    </location>
</feature>
<feature type="domain" description="Major facilitator superfamily (MFS) profile" evidence="10">
    <location>
        <begin position="56"/>
        <end position="497"/>
    </location>
</feature>
<evidence type="ECO:0000256" key="8">
    <source>
        <dbReference type="SAM" id="MobiDB-lite"/>
    </source>
</evidence>
<evidence type="ECO:0000256" key="3">
    <source>
        <dbReference type="ARBA" id="ARBA00022448"/>
    </source>
</evidence>
<comment type="subcellular location">
    <subcellularLocation>
        <location evidence="1">Membrane</location>
        <topology evidence="1">Multi-pass membrane protein</topology>
    </subcellularLocation>
</comment>
<dbReference type="PANTHER" id="PTHR48022">
    <property type="entry name" value="PLASTIDIC GLUCOSE TRANSPORTER 4"/>
    <property type="match status" value="1"/>
</dbReference>
<feature type="transmembrane region" description="Helical" evidence="9">
    <location>
        <begin position="411"/>
        <end position="431"/>
    </location>
</feature>
<feature type="transmembrane region" description="Helical" evidence="9">
    <location>
        <begin position="475"/>
        <end position="491"/>
    </location>
</feature>
<dbReference type="EMBL" id="JAPZBQ010000003">
    <property type="protein sequence ID" value="KAJ5338663.1"/>
    <property type="molecule type" value="Genomic_DNA"/>
</dbReference>
<dbReference type="NCBIfam" id="TIGR00879">
    <property type="entry name" value="SP"/>
    <property type="match status" value="1"/>
</dbReference>
<dbReference type="Pfam" id="PF00083">
    <property type="entry name" value="Sugar_tr"/>
    <property type="match status" value="1"/>
</dbReference>
<accession>A0A9W9QP89</accession>
<feature type="compositionally biased region" description="Polar residues" evidence="8">
    <location>
        <begin position="1"/>
        <end position="10"/>
    </location>
</feature>
<feature type="transmembrane region" description="Helical" evidence="9">
    <location>
        <begin position="131"/>
        <end position="150"/>
    </location>
</feature>
<sequence length="531" mass="57575">MASSKRSPSVDSYPLEEGAKEASSEMLETVPHPQQSGETKEGAWSSAKKNPKVIMYSVTACISSMLWGFDIGVNSITVALPGFKMVFGYQYGDQILISATWNALWTAMTSLGMLIGSIASGWISDRGGRRAGFAIGSAISILGVGLEYAANEPGLLLAGKIINGLSLGFFLSLGAIYASEIAPTALRPSLTAAVNLFINAGQLTAIGIGNTRFSILSPTSYKVIFAAQWAFPCFIGLFSFFMPESPWYLCRKGHIEQAKKSLLRLHTKSTNTDLILEDIQTSIAAEASLANIQKDTSYRDCFRGTNWRRTRVSCGMFAVQQFTGIAFYSQALYFLGIIGLPTALTFQLALGGFGVAMLGNIGSWFVMNYIGRRTLLLTGIVLNAFCLMSVGIAGCFTTTAAMYYIGYVMNFAQLFYSPTVGAVSWTISAEVSSVKARAKTQSLAIVTNALVSWAMNFIAPYLINTDQANLGGKAAFVWMALSFLSLLWAWLEVPELRNRTFGELDDMFAQKTPTRHFGKAIIEPSPSFPEA</sequence>
<feature type="transmembrane region" description="Helical" evidence="9">
    <location>
        <begin position="221"/>
        <end position="242"/>
    </location>
</feature>
<keyword evidence="3 7" id="KW-0813">Transport</keyword>
<dbReference type="Proteomes" id="UP001147695">
    <property type="component" value="Unassembled WGS sequence"/>
</dbReference>
<reference evidence="11" key="2">
    <citation type="journal article" date="2023" name="IMA Fungus">
        <title>Comparative genomic study of the Penicillium genus elucidates a diverse pangenome and 15 lateral gene transfer events.</title>
        <authorList>
            <person name="Petersen C."/>
            <person name="Sorensen T."/>
            <person name="Nielsen M.R."/>
            <person name="Sondergaard T.E."/>
            <person name="Sorensen J.L."/>
            <person name="Fitzpatrick D.A."/>
            <person name="Frisvad J.C."/>
            <person name="Nielsen K.L."/>
        </authorList>
    </citation>
    <scope>NUCLEOTIDE SEQUENCE</scope>
    <source>
        <strain evidence="11">IBT 35673</strain>
    </source>
</reference>
<reference evidence="11" key="1">
    <citation type="submission" date="2022-12" db="EMBL/GenBank/DDBJ databases">
        <authorList>
            <person name="Petersen C."/>
        </authorList>
    </citation>
    <scope>NUCLEOTIDE SEQUENCE</scope>
    <source>
        <strain evidence="11">IBT 35673</strain>
    </source>
</reference>
<feature type="region of interest" description="Disordered" evidence="8">
    <location>
        <begin position="1"/>
        <end position="44"/>
    </location>
</feature>
<feature type="transmembrane region" description="Helical" evidence="9">
    <location>
        <begin position="374"/>
        <end position="405"/>
    </location>
</feature>
<dbReference type="InterPro" id="IPR003663">
    <property type="entry name" value="Sugar/inositol_transpt"/>
</dbReference>
<evidence type="ECO:0000313" key="12">
    <source>
        <dbReference type="Proteomes" id="UP001147695"/>
    </source>
</evidence>
<evidence type="ECO:0000256" key="4">
    <source>
        <dbReference type="ARBA" id="ARBA00022692"/>
    </source>
</evidence>
<evidence type="ECO:0000313" key="11">
    <source>
        <dbReference type="EMBL" id="KAJ5338663.1"/>
    </source>
</evidence>
<feature type="transmembrane region" description="Helical" evidence="9">
    <location>
        <begin position="190"/>
        <end position="209"/>
    </location>
</feature>
<dbReference type="PANTHER" id="PTHR48022:SF2">
    <property type="entry name" value="PLASTIDIC GLUCOSE TRANSPORTER 4"/>
    <property type="match status" value="1"/>
</dbReference>
<keyword evidence="4 9" id="KW-0812">Transmembrane</keyword>
<dbReference type="PROSITE" id="PS50850">
    <property type="entry name" value="MFS"/>
    <property type="match status" value="1"/>
</dbReference>
<dbReference type="PROSITE" id="PS00217">
    <property type="entry name" value="SUGAR_TRANSPORT_2"/>
    <property type="match status" value="1"/>
</dbReference>
<gene>
    <name evidence="11" type="ORF">N7452_005391</name>
</gene>
<name>A0A9W9QP89_PENBR</name>
<dbReference type="GO" id="GO:0005351">
    <property type="term" value="F:carbohydrate:proton symporter activity"/>
    <property type="evidence" value="ECO:0007669"/>
    <property type="project" value="TreeGrafter"/>
</dbReference>